<dbReference type="EMBL" id="JAPZVP010000001">
    <property type="protein sequence ID" value="MDA1358131.1"/>
    <property type="molecule type" value="Genomic_DNA"/>
</dbReference>
<evidence type="ECO:0000313" key="7">
    <source>
        <dbReference type="EMBL" id="MDA1358131.1"/>
    </source>
</evidence>
<dbReference type="GO" id="GO:0016020">
    <property type="term" value="C:membrane"/>
    <property type="evidence" value="ECO:0007669"/>
    <property type="project" value="UniProtKB-SubCell"/>
</dbReference>
<evidence type="ECO:0000256" key="5">
    <source>
        <dbReference type="ARBA" id="ARBA00023136"/>
    </source>
</evidence>
<dbReference type="AlphaFoldDB" id="A0A9X3P3S3"/>
<comment type="subcellular location">
    <subcellularLocation>
        <location evidence="1 6">Membrane</location>
        <topology evidence="1 6">Multi-pass membrane protein</topology>
    </subcellularLocation>
</comment>
<keyword evidence="3 6" id="KW-0812">Transmembrane</keyword>
<name>A0A9X3P3S3_9ACTN</name>
<comment type="caution">
    <text evidence="7">The sequence shown here is derived from an EMBL/GenBank/DDBJ whole genome shotgun (WGS) entry which is preliminary data.</text>
</comment>
<dbReference type="PANTHER" id="PTHR12608:SF1">
    <property type="entry name" value="TRANSMEMBRANE PROTEIN 165"/>
    <property type="match status" value="1"/>
</dbReference>
<dbReference type="InterPro" id="IPR001727">
    <property type="entry name" value="GDT1-like"/>
</dbReference>
<dbReference type="GO" id="GO:0046873">
    <property type="term" value="F:metal ion transmembrane transporter activity"/>
    <property type="evidence" value="ECO:0007669"/>
    <property type="project" value="InterPro"/>
</dbReference>
<reference evidence="7" key="1">
    <citation type="submission" date="2022-12" db="EMBL/GenBank/DDBJ databases">
        <title>Gycomyces niveus sp.nov.,a novel actinomycete isolated from soil in Shouguan.</title>
        <authorList>
            <person name="Yang X."/>
        </authorList>
    </citation>
    <scope>NUCLEOTIDE SEQUENCE</scope>
    <source>
        <strain evidence="7">NEAU-A15</strain>
    </source>
</reference>
<evidence type="ECO:0000256" key="6">
    <source>
        <dbReference type="RuleBase" id="RU365102"/>
    </source>
</evidence>
<organism evidence="7 8">
    <name type="scientific">Glycomyces luteolus</name>
    <dbReference type="NCBI Taxonomy" id="2670330"/>
    <lineage>
        <taxon>Bacteria</taxon>
        <taxon>Bacillati</taxon>
        <taxon>Actinomycetota</taxon>
        <taxon>Actinomycetes</taxon>
        <taxon>Glycomycetales</taxon>
        <taxon>Glycomycetaceae</taxon>
        <taxon>Glycomyces</taxon>
    </lineage>
</organism>
<evidence type="ECO:0000313" key="8">
    <source>
        <dbReference type="Proteomes" id="UP001146067"/>
    </source>
</evidence>
<feature type="transmembrane region" description="Helical" evidence="6">
    <location>
        <begin position="40"/>
        <end position="64"/>
    </location>
</feature>
<gene>
    <name evidence="7" type="ORF">O1R50_00735</name>
</gene>
<sequence length="196" mass="20516">MDALLIASGIAFGAVFLGEMGDKSQLMALTFATKYRMRTVILGLVIAIGALIGLSVGLGAAAGNLLPTDWIRLAAAIMFVGFGLWGLKPEKDDGDEDEGPIKERRTGLLTIVSAMFLAEFGDKTMIIAMGMGSAYHPWGVWIGGTAGMLAADLLAVFAGAWIAKRIPEKVVRYVSSGLFLVIGVLLGIEAVAALAD</sequence>
<feature type="transmembrane region" description="Helical" evidence="6">
    <location>
        <begin position="170"/>
        <end position="195"/>
    </location>
</feature>
<dbReference type="PANTHER" id="PTHR12608">
    <property type="entry name" value="TRANSMEMBRANE PROTEIN HTP-1 RELATED"/>
    <property type="match status" value="1"/>
</dbReference>
<dbReference type="RefSeq" id="WP_270107906.1">
    <property type="nucleotide sequence ID" value="NZ_JAPZVP010000001.1"/>
</dbReference>
<keyword evidence="8" id="KW-1185">Reference proteome</keyword>
<feature type="transmembrane region" description="Helical" evidence="6">
    <location>
        <begin position="70"/>
        <end position="87"/>
    </location>
</feature>
<keyword evidence="5 6" id="KW-0472">Membrane</keyword>
<dbReference type="Proteomes" id="UP001146067">
    <property type="component" value="Unassembled WGS sequence"/>
</dbReference>
<accession>A0A9X3P3S3</accession>
<feature type="transmembrane region" description="Helical" evidence="6">
    <location>
        <begin position="138"/>
        <end position="163"/>
    </location>
</feature>
<proteinExistence type="inferred from homology"/>
<dbReference type="Pfam" id="PF01169">
    <property type="entry name" value="GDT1"/>
    <property type="match status" value="2"/>
</dbReference>
<evidence type="ECO:0000256" key="3">
    <source>
        <dbReference type="ARBA" id="ARBA00022692"/>
    </source>
</evidence>
<keyword evidence="4 6" id="KW-1133">Transmembrane helix</keyword>
<evidence type="ECO:0000256" key="4">
    <source>
        <dbReference type="ARBA" id="ARBA00022989"/>
    </source>
</evidence>
<feature type="transmembrane region" description="Helical" evidence="6">
    <location>
        <begin position="108"/>
        <end position="132"/>
    </location>
</feature>
<protein>
    <recommendedName>
        <fullName evidence="6">GDT1 family protein</fullName>
    </recommendedName>
</protein>
<evidence type="ECO:0000256" key="2">
    <source>
        <dbReference type="ARBA" id="ARBA00009190"/>
    </source>
</evidence>
<evidence type="ECO:0000256" key="1">
    <source>
        <dbReference type="ARBA" id="ARBA00004141"/>
    </source>
</evidence>
<comment type="similarity">
    <text evidence="2 6">Belongs to the GDT1 family.</text>
</comment>